<protein>
    <submittedName>
        <fullName evidence="1">Uncharacterized protein</fullName>
    </submittedName>
</protein>
<dbReference type="RefSeq" id="WP_004500565.1">
    <property type="nucleotide sequence ID" value="NZ_AFLV02000076.1"/>
</dbReference>
<gene>
    <name evidence="1" type="ORF">LEP1GSC036_2302</name>
</gene>
<organism evidence="1 2">
    <name type="scientific">Leptospira weilii str. 2006001853</name>
    <dbReference type="NCBI Taxonomy" id="1001589"/>
    <lineage>
        <taxon>Bacteria</taxon>
        <taxon>Pseudomonadati</taxon>
        <taxon>Spirochaetota</taxon>
        <taxon>Spirochaetia</taxon>
        <taxon>Leptospirales</taxon>
        <taxon>Leptospiraceae</taxon>
        <taxon>Leptospira</taxon>
    </lineage>
</organism>
<evidence type="ECO:0000313" key="2">
    <source>
        <dbReference type="Proteomes" id="UP000001338"/>
    </source>
</evidence>
<dbReference type="EMBL" id="AFLV02000076">
    <property type="protein sequence ID" value="EKR62725.1"/>
    <property type="molecule type" value="Genomic_DNA"/>
</dbReference>
<sequence length="150" mass="17886">MALWQYQFFVIPRESVKDYPDFKKVEVDDEFFFDDSLFWKPLNFTSTFFSEIESILPKSKSWDKDLIVFGNLESNTLQVLCEEDIVTSVSFRIDYMSNFENILNELIDFFLAKDLTVLDENLNIVSLEIEAIKEIIYHSPQFKKYKEFLN</sequence>
<dbReference type="Proteomes" id="UP000001338">
    <property type="component" value="Unassembled WGS sequence"/>
</dbReference>
<proteinExistence type="predicted"/>
<comment type="caution">
    <text evidence="1">The sequence shown here is derived from an EMBL/GenBank/DDBJ whole genome shotgun (WGS) entry which is preliminary data.</text>
</comment>
<name>A0A828YXU4_9LEPT</name>
<evidence type="ECO:0000313" key="1">
    <source>
        <dbReference type="EMBL" id="EKR62725.1"/>
    </source>
</evidence>
<accession>A0A828YXU4</accession>
<dbReference type="AlphaFoldDB" id="A0A828YXU4"/>
<reference evidence="1 2" key="1">
    <citation type="submission" date="2012-10" db="EMBL/GenBank/DDBJ databases">
        <authorList>
            <person name="Harkins D.M."/>
            <person name="Durkin A.S."/>
            <person name="Brinkac L.M."/>
            <person name="Haft D.H."/>
            <person name="Selengut J.D."/>
            <person name="Sanka R."/>
            <person name="DePew J."/>
            <person name="Purushe J."/>
            <person name="Whelen A.C."/>
            <person name="Vinetz J.M."/>
            <person name="Sutton G.G."/>
            <person name="Nierman W.C."/>
            <person name="Fouts D.E."/>
        </authorList>
    </citation>
    <scope>NUCLEOTIDE SEQUENCE [LARGE SCALE GENOMIC DNA]</scope>
    <source>
        <strain evidence="1 2">2006001853</strain>
    </source>
</reference>